<dbReference type="Proteomes" id="UP000176939">
    <property type="component" value="Unassembled WGS sequence"/>
</dbReference>
<comment type="caution">
    <text evidence="1">The sequence shown here is derived from an EMBL/GenBank/DDBJ whole genome shotgun (WGS) entry which is preliminary data.</text>
</comment>
<reference evidence="1 2" key="1">
    <citation type="journal article" date="2016" name="Nat. Commun.">
        <title>Thousands of microbial genomes shed light on interconnected biogeochemical processes in an aquifer system.</title>
        <authorList>
            <person name="Anantharaman K."/>
            <person name="Brown C.T."/>
            <person name="Hug L.A."/>
            <person name="Sharon I."/>
            <person name="Castelle C.J."/>
            <person name="Probst A.J."/>
            <person name="Thomas B.C."/>
            <person name="Singh A."/>
            <person name="Wilkins M.J."/>
            <person name="Karaoz U."/>
            <person name="Brodie E.L."/>
            <person name="Williams K.H."/>
            <person name="Hubbard S.S."/>
            <person name="Banfield J.F."/>
        </authorList>
    </citation>
    <scope>NUCLEOTIDE SEQUENCE [LARGE SCALE GENOMIC DNA]</scope>
</reference>
<accession>A0A1F7X627</accession>
<organism evidence="1 2">
    <name type="scientific">Candidatus Woesebacteria bacterium RBG_13_36_22</name>
    <dbReference type="NCBI Taxonomy" id="1802478"/>
    <lineage>
        <taxon>Bacteria</taxon>
        <taxon>Candidatus Woeseibacteriota</taxon>
    </lineage>
</organism>
<protein>
    <submittedName>
        <fullName evidence="1">Uncharacterized protein</fullName>
    </submittedName>
</protein>
<evidence type="ECO:0000313" key="1">
    <source>
        <dbReference type="EMBL" id="OGM09828.1"/>
    </source>
</evidence>
<name>A0A1F7X627_9BACT</name>
<dbReference type="AlphaFoldDB" id="A0A1F7X627"/>
<evidence type="ECO:0000313" key="2">
    <source>
        <dbReference type="Proteomes" id="UP000176939"/>
    </source>
</evidence>
<sequence length="65" mass="7575">MASIKIKFKIFPTPKYLRIKNMNIPEEKRIPLLELAKIKERVKKIEIKKEAKNNGTAPVKEGSKR</sequence>
<dbReference type="EMBL" id="MGFQ01000019">
    <property type="protein sequence ID" value="OGM09828.1"/>
    <property type="molecule type" value="Genomic_DNA"/>
</dbReference>
<proteinExistence type="predicted"/>
<gene>
    <name evidence="1" type="ORF">A2Z67_03450</name>
</gene>